<dbReference type="InterPro" id="IPR050895">
    <property type="entry name" value="XK-related_scramblase"/>
</dbReference>
<evidence type="ECO:0000256" key="6">
    <source>
        <dbReference type="ARBA" id="ARBA00023136"/>
    </source>
</evidence>
<keyword evidence="9" id="KW-1185">Reference proteome</keyword>
<evidence type="ECO:0000256" key="4">
    <source>
        <dbReference type="ARBA" id="ARBA00022692"/>
    </source>
</evidence>
<feature type="transmembrane region" description="Helical" evidence="7">
    <location>
        <begin position="152"/>
        <end position="173"/>
    </location>
</feature>
<dbReference type="Proteomes" id="UP000225706">
    <property type="component" value="Unassembled WGS sequence"/>
</dbReference>
<evidence type="ECO:0000256" key="2">
    <source>
        <dbReference type="ARBA" id="ARBA00008789"/>
    </source>
</evidence>
<dbReference type="EMBL" id="LSMT01001045">
    <property type="protein sequence ID" value="PFX13190.1"/>
    <property type="molecule type" value="Genomic_DNA"/>
</dbReference>
<protein>
    <recommendedName>
        <fullName evidence="7">XK-related protein</fullName>
    </recommendedName>
</protein>
<feature type="transmembrane region" description="Helical" evidence="7">
    <location>
        <begin position="282"/>
        <end position="300"/>
    </location>
</feature>
<dbReference type="InterPro" id="IPR018629">
    <property type="entry name" value="XK-rel"/>
</dbReference>
<gene>
    <name evidence="8" type="primary">XKR6</name>
    <name evidence="8" type="ORF">AWC38_SpisGene22750</name>
</gene>
<dbReference type="GO" id="GO:0005886">
    <property type="term" value="C:plasma membrane"/>
    <property type="evidence" value="ECO:0007669"/>
    <property type="project" value="UniProtKB-SubCell"/>
</dbReference>
<reference evidence="9" key="1">
    <citation type="journal article" date="2017" name="bioRxiv">
        <title>Comparative analysis of the genomes of Stylophora pistillata and Acropora digitifera provides evidence for extensive differences between species of corals.</title>
        <authorList>
            <person name="Voolstra C.R."/>
            <person name="Li Y."/>
            <person name="Liew Y.J."/>
            <person name="Baumgarten S."/>
            <person name="Zoccola D."/>
            <person name="Flot J.-F."/>
            <person name="Tambutte S."/>
            <person name="Allemand D."/>
            <person name="Aranda M."/>
        </authorList>
    </citation>
    <scope>NUCLEOTIDE SEQUENCE [LARGE SCALE GENOMIC DNA]</scope>
</reference>
<dbReference type="PANTHER" id="PTHR16024:SF6">
    <property type="entry name" value="XK-RELATED PROTEIN"/>
    <property type="match status" value="1"/>
</dbReference>
<keyword evidence="3" id="KW-1003">Cell membrane</keyword>
<evidence type="ECO:0000256" key="3">
    <source>
        <dbReference type="ARBA" id="ARBA00022475"/>
    </source>
</evidence>
<comment type="caution">
    <text evidence="8">The sequence shown here is derived from an EMBL/GenBank/DDBJ whole genome shotgun (WGS) entry which is preliminary data.</text>
</comment>
<dbReference type="PANTHER" id="PTHR16024">
    <property type="entry name" value="XK-RELATED PROTEIN"/>
    <property type="match status" value="1"/>
</dbReference>
<dbReference type="OrthoDB" id="6136301at2759"/>
<name>A0A2B4R9L2_STYPI</name>
<keyword evidence="6 7" id="KW-0472">Membrane</keyword>
<proteinExistence type="inferred from homology"/>
<evidence type="ECO:0000256" key="7">
    <source>
        <dbReference type="RuleBase" id="RU910716"/>
    </source>
</evidence>
<dbReference type="AlphaFoldDB" id="A0A2B4R9L2"/>
<keyword evidence="4 7" id="KW-0812">Transmembrane</keyword>
<keyword evidence="5 7" id="KW-1133">Transmembrane helix</keyword>
<feature type="transmembrane region" description="Helical" evidence="7">
    <location>
        <begin position="16"/>
        <end position="41"/>
    </location>
</feature>
<feature type="transmembrane region" description="Helical" evidence="7">
    <location>
        <begin position="208"/>
        <end position="232"/>
    </location>
</feature>
<evidence type="ECO:0000313" key="8">
    <source>
        <dbReference type="EMBL" id="PFX13190.1"/>
    </source>
</evidence>
<evidence type="ECO:0000256" key="5">
    <source>
        <dbReference type="ARBA" id="ARBA00022989"/>
    </source>
</evidence>
<feature type="transmembrane region" description="Helical" evidence="7">
    <location>
        <begin position="312"/>
        <end position="330"/>
    </location>
</feature>
<comment type="similarity">
    <text evidence="2 7">Belongs to the XK family.</text>
</comment>
<evidence type="ECO:0000256" key="1">
    <source>
        <dbReference type="ARBA" id="ARBA00004651"/>
    </source>
</evidence>
<organism evidence="8 9">
    <name type="scientific">Stylophora pistillata</name>
    <name type="common">Smooth cauliflower coral</name>
    <dbReference type="NCBI Taxonomy" id="50429"/>
    <lineage>
        <taxon>Eukaryota</taxon>
        <taxon>Metazoa</taxon>
        <taxon>Cnidaria</taxon>
        <taxon>Anthozoa</taxon>
        <taxon>Hexacorallia</taxon>
        <taxon>Scleractinia</taxon>
        <taxon>Astrocoeniina</taxon>
        <taxon>Pocilloporidae</taxon>
        <taxon>Stylophora</taxon>
    </lineage>
</organism>
<comment type="subcellular location">
    <subcellularLocation>
        <location evidence="1">Cell membrane</location>
        <topology evidence="1">Multi-pass membrane protein</topology>
    </subcellularLocation>
    <subcellularLocation>
        <location evidence="7">Membrane</location>
        <topology evidence="7">Multi-pass membrane protein</topology>
    </subcellularLocation>
</comment>
<sequence length="369" mass="43012">MDVRVAVSHYRRGDSIWASFTLSFVIISVVIIEIVSVNWYLEDEKGHKKKILKKHGLEIKKWHYLVCHVFLCGSLLRSCQIFKTVRLIRQIKNRTSDDKDDKERYRLYIAQLQDVSTLGVLEAFMEEAPQVALQIYILLRRGGVDLGSFEDLIVVLSIPKSLALFALHLLIYARYLKDGDEESPQMSWCSFGSLLYFVWRLFMLTSRILALALFASHFTRFVFVVAGIRLILSYALLWRQKCEYFEGAPIKQELFRCAIAYVHMFCFFPLEGKNTRKWGYPYYILTLIENSTIVLLWNFVARYNLKFRITMLTAEWTTFAIGIASLVLFYRCFHPSFYLPTERSARQVHNVAENGSMHQSSLTCNVSHV</sequence>
<accession>A0A2B4R9L2</accession>
<evidence type="ECO:0000313" key="9">
    <source>
        <dbReference type="Proteomes" id="UP000225706"/>
    </source>
</evidence>
<dbReference type="Pfam" id="PF09815">
    <property type="entry name" value="XK-related"/>
    <property type="match status" value="1"/>
</dbReference>